<comment type="caution">
    <text evidence="2">The sequence shown here is derived from an EMBL/GenBank/DDBJ whole genome shotgun (WGS) entry which is preliminary data.</text>
</comment>
<feature type="transmembrane region" description="Helical" evidence="1">
    <location>
        <begin position="55"/>
        <end position="72"/>
    </location>
</feature>
<dbReference type="EMBL" id="LSBJ02000005">
    <property type="protein sequence ID" value="OAQ65040.1"/>
    <property type="molecule type" value="Genomic_DNA"/>
</dbReference>
<keyword evidence="1" id="KW-1133">Transmembrane helix</keyword>
<name>A0A179FIC7_METCM</name>
<keyword evidence="1" id="KW-0472">Membrane</keyword>
<gene>
    <name evidence="2" type="ORF">VFPPC_16298</name>
</gene>
<reference evidence="2 3" key="1">
    <citation type="journal article" date="2016" name="PLoS Pathog.">
        <title>Biosynthesis of antibiotic leucinostatins in bio-control fungus Purpureocillium lilacinum and their inhibition on phytophthora revealed by genome mining.</title>
        <authorList>
            <person name="Wang G."/>
            <person name="Liu Z."/>
            <person name="Lin R."/>
            <person name="Li E."/>
            <person name="Mao Z."/>
            <person name="Ling J."/>
            <person name="Yang Y."/>
            <person name="Yin W.B."/>
            <person name="Xie B."/>
        </authorList>
    </citation>
    <scope>NUCLEOTIDE SEQUENCE [LARGE SCALE GENOMIC DNA]</scope>
    <source>
        <strain evidence="2">170</strain>
    </source>
</reference>
<dbReference type="Proteomes" id="UP000078397">
    <property type="component" value="Unassembled WGS sequence"/>
</dbReference>
<evidence type="ECO:0000313" key="3">
    <source>
        <dbReference type="Proteomes" id="UP000078397"/>
    </source>
</evidence>
<protein>
    <submittedName>
        <fullName evidence="2">Uncharacterized protein</fullName>
    </submittedName>
</protein>
<evidence type="ECO:0000313" key="2">
    <source>
        <dbReference type="EMBL" id="OAQ65040.1"/>
    </source>
</evidence>
<evidence type="ECO:0000256" key="1">
    <source>
        <dbReference type="SAM" id="Phobius"/>
    </source>
</evidence>
<feature type="transmembrane region" description="Helical" evidence="1">
    <location>
        <begin position="29"/>
        <end position="48"/>
    </location>
</feature>
<accession>A0A179FIC7</accession>
<dbReference type="RefSeq" id="XP_018142354.1">
    <property type="nucleotide sequence ID" value="XM_018294051.1"/>
</dbReference>
<keyword evidence="3" id="KW-1185">Reference proteome</keyword>
<dbReference type="KEGG" id="pchm:VFPPC_16298"/>
<proteinExistence type="predicted"/>
<dbReference type="GeneID" id="28858045"/>
<keyword evidence="1" id="KW-0812">Transmembrane</keyword>
<dbReference type="AlphaFoldDB" id="A0A179FIC7"/>
<organism evidence="2 3">
    <name type="scientific">Pochonia chlamydosporia 170</name>
    <dbReference type="NCBI Taxonomy" id="1380566"/>
    <lineage>
        <taxon>Eukaryota</taxon>
        <taxon>Fungi</taxon>
        <taxon>Dikarya</taxon>
        <taxon>Ascomycota</taxon>
        <taxon>Pezizomycotina</taxon>
        <taxon>Sordariomycetes</taxon>
        <taxon>Hypocreomycetidae</taxon>
        <taxon>Hypocreales</taxon>
        <taxon>Clavicipitaceae</taxon>
        <taxon>Pochonia</taxon>
    </lineage>
</organism>
<sequence>MKQIHIRCGVVAIILRFHGYRVSTAGIGVRFPASEMLFFVFSFFVLWTRHVCARHIPLFCCLSSFSFLFSFLPST</sequence>